<keyword evidence="1" id="KW-1015">Disulfide bond</keyword>
<dbReference type="GO" id="GO:0051301">
    <property type="term" value="P:cell division"/>
    <property type="evidence" value="ECO:0007669"/>
    <property type="project" value="UniProtKB-KW"/>
</dbReference>
<dbReference type="HAMAP" id="MF_02039">
    <property type="entry name" value="FtsN_entero"/>
    <property type="match status" value="1"/>
</dbReference>
<proteinExistence type="inferred from homology"/>
<evidence type="ECO:0000313" key="5">
    <source>
        <dbReference type="EMBL" id="MDX7998886.1"/>
    </source>
</evidence>
<dbReference type="RefSeq" id="WP_319925622.1">
    <property type="nucleotide sequence ID" value="NZ_VCDP01000022.1"/>
</dbReference>
<keyword evidence="1" id="KW-1003">Cell membrane</keyword>
<reference evidence="6" key="1">
    <citation type="journal article" date="2024" name="Toxins">
        <title>Genome Sequence Analysis of Native Xenorhabdus Strains Isolated from Entomopathogenic Nematodes in Argentina.</title>
        <authorList>
            <person name="Palma L."/>
            <person name="Frizzo L."/>
            <person name="Kaiser S."/>
            <person name="Berry C."/>
            <person name="Caballero P."/>
            <person name="Bode H.B."/>
            <person name="Del Valle E.E."/>
        </authorList>
    </citation>
    <scope>NUCLEOTIDE SEQUENCE [LARGE SCALE GENOMIC DNA]</scope>
    <source>
        <strain evidence="6">Reich</strain>
    </source>
</reference>
<feature type="compositionally biased region" description="Polar residues" evidence="3">
    <location>
        <begin position="192"/>
        <end position="203"/>
    </location>
</feature>
<dbReference type="InterPro" id="IPR052521">
    <property type="entry name" value="Cell_div_SPOR-domain"/>
</dbReference>
<gene>
    <name evidence="1 5" type="primary">ftsN</name>
    <name evidence="5" type="ORF">FE394_06675</name>
</gene>
<dbReference type="PROSITE" id="PS51724">
    <property type="entry name" value="SPOR"/>
    <property type="match status" value="1"/>
</dbReference>
<evidence type="ECO:0000256" key="2">
    <source>
        <dbReference type="NCBIfam" id="TIGR02223"/>
    </source>
</evidence>
<evidence type="ECO:0000313" key="6">
    <source>
        <dbReference type="Proteomes" id="UP001271640"/>
    </source>
</evidence>
<keyword evidence="1 5" id="KW-0132">Cell division</keyword>
<evidence type="ECO:0000259" key="4">
    <source>
        <dbReference type="PROSITE" id="PS51724"/>
    </source>
</evidence>
<dbReference type="Proteomes" id="UP001271640">
    <property type="component" value="Unassembled WGS sequence"/>
</dbReference>
<dbReference type="InterPro" id="IPR011930">
    <property type="entry name" value="FtsN"/>
</dbReference>
<organism evidence="5 6">
    <name type="scientific">Xenorhabdus littoralis</name>
    <dbReference type="NCBI Taxonomy" id="2582835"/>
    <lineage>
        <taxon>Bacteria</taxon>
        <taxon>Pseudomonadati</taxon>
        <taxon>Pseudomonadota</taxon>
        <taxon>Gammaproteobacteria</taxon>
        <taxon>Enterobacterales</taxon>
        <taxon>Morganellaceae</taxon>
        <taxon>Xenorhabdus</taxon>
    </lineage>
</organism>
<feature type="region of interest" description="Disordered" evidence="3">
    <location>
        <begin position="1"/>
        <end position="31"/>
    </location>
</feature>
<accession>A0ABU4SJR4</accession>
<sequence>MAQRDYVSRGRSNPRRKNTGKSTGKKKNQAQGFPKTTLAVAVALVVIFIGGLYFIVHSKKESVQNAPQPTHQKKGHDLPPKPEERWSYIKELENRPVNESSIQDPTAILNQPLKPATQLTPEQQQLLEQMQADMRQQSPISLKEVPYNSDSVPRSRVVITPPAQQPFTQEQATQPQSGQYSPEQKPAVPQENKPSTSSPNSGEVSKPKPTVDKSKWMLQCGSFRAIEPAESVRASLAFAGIESQITTKDNWNRVILGPYKNKESAEKMRGRVAGAGVSDCILRPAGG</sequence>
<feature type="domain" description="SPOR" evidence="4">
    <location>
        <begin position="210"/>
        <end position="284"/>
    </location>
</feature>
<keyword evidence="1" id="KW-1133">Transmembrane helix</keyword>
<name>A0ABU4SJR4_9GAMM</name>
<keyword evidence="1" id="KW-0812">Transmembrane</keyword>
<dbReference type="Pfam" id="PF05036">
    <property type="entry name" value="SPOR"/>
    <property type="match status" value="1"/>
</dbReference>
<keyword evidence="6" id="KW-1185">Reference proteome</keyword>
<comment type="subcellular location">
    <subcellularLocation>
        <location evidence="1">Cell inner membrane</location>
        <topology evidence="1">Single-pass type II membrane protein</topology>
    </subcellularLocation>
    <text evidence="1">Localizes to the septum. Localizes to the midcell via interaction with the early cell division protein FtsA and via the periplasmic SPOR domain.</text>
</comment>
<feature type="compositionally biased region" description="Polar residues" evidence="3">
    <location>
        <begin position="165"/>
        <end position="182"/>
    </location>
</feature>
<feature type="region of interest" description="Disordered" evidence="3">
    <location>
        <begin position="63"/>
        <end position="82"/>
    </location>
</feature>
<dbReference type="InterPro" id="IPR036680">
    <property type="entry name" value="SPOR-like_sf"/>
</dbReference>
<comment type="subunit">
    <text evidence="1">Interacts with FtsA via its N-terminal cytoplasmic domain.</text>
</comment>
<evidence type="ECO:0000256" key="1">
    <source>
        <dbReference type="HAMAP-Rule" id="MF_02039"/>
    </source>
</evidence>
<comment type="similarity">
    <text evidence="1">Belongs to the FtsN family.</text>
</comment>
<comment type="function">
    <text evidence="1">Essential cell division protein that activates septal peptidoglycan synthesis and constriction of the cell. Acts on both sides of the membrane, via interaction with FtsA in the cytoplasm and interaction with the FtsQBL complex in the periplasm. These interactions may induce a conformational switch in both FtsA and FtsQBL, leading to septal peptidoglycan synthesis by FtsI and associated synthases.</text>
</comment>
<keyword evidence="1" id="KW-0131">Cell cycle</keyword>
<feature type="region of interest" description="Disordered" evidence="3">
    <location>
        <begin position="162"/>
        <end position="213"/>
    </location>
</feature>
<feature type="compositionally biased region" description="Basic residues" evidence="3">
    <location>
        <begin position="12"/>
        <end position="28"/>
    </location>
</feature>
<dbReference type="PANTHER" id="PTHR38687">
    <property type="entry name" value="CELL DIVISION PROTEIN DEDD-RELATED"/>
    <property type="match status" value="1"/>
</dbReference>
<dbReference type="NCBIfam" id="TIGR02223">
    <property type="entry name" value="ftsN"/>
    <property type="match status" value="1"/>
</dbReference>
<keyword evidence="1" id="KW-0472">Membrane</keyword>
<dbReference type="EMBL" id="VCDP01000022">
    <property type="protein sequence ID" value="MDX7998886.1"/>
    <property type="molecule type" value="Genomic_DNA"/>
</dbReference>
<keyword evidence="1" id="KW-0717">Septation</keyword>
<keyword evidence="1" id="KW-0997">Cell inner membrane</keyword>
<evidence type="ECO:0000256" key="3">
    <source>
        <dbReference type="SAM" id="MobiDB-lite"/>
    </source>
</evidence>
<dbReference type="Gene3D" id="3.30.70.1070">
    <property type="entry name" value="Sporulation related repeat"/>
    <property type="match status" value="1"/>
</dbReference>
<feature type="transmembrane region" description="Helical" evidence="1">
    <location>
        <begin position="36"/>
        <end position="56"/>
    </location>
</feature>
<dbReference type="PANTHER" id="PTHR38687:SF2">
    <property type="entry name" value="CELL DIVISION PROTEIN FTSN"/>
    <property type="match status" value="1"/>
</dbReference>
<dbReference type="InterPro" id="IPR007730">
    <property type="entry name" value="SPOR-like_dom"/>
</dbReference>
<feature type="disulfide bond" evidence="1">
    <location>
        <begin position="220"/>
        <end position="280"/>
    </location>
</feature>
<protein>
    <recommendedName>
        <fullName evidence="1 2">Cell division protein FtsN</fullName>
    </recommendedName>
</protein>
<dbReference type="SUPFAM" id="SSF110997">
    <property type="entry name" value="Sporulation related repeat"/>
    <property type="match status" value="1"/>
</dbReference>
<comment type="caution">
    <text evidence="5">The sequence shown here is derived from an EMBL/GenBank/DDBJ whole genome shotgun (WGS) entry which is preliminary data.</text>
</comment>